<evidence type="ECO:0000256" key="7">
    <source>
        <dbReference type="ARBA" id="ARBA00022827"/>
    </source>
</evidence>
<evidence type="ECO:0000256" key="10">
    <source>
        <dbReference type="ARBA" id="ARBA00023128"/>
    </source>
</evidence>
<evidence type="ECO:0000313" key="14">
    <source>
        <dbReference type="EMBL" id="CCW28793.1"/>
    </source>
</evidence>
<dbReference type="InterPro" id="IPR012337">
    <property type="entry name" value="RNaseH-like_sf"/>
</dbReference>
<feature type="compositionally biased region" description="Basic and acidic residues" evidence="11">
    <location>
        <begin position="654"/>
        <end position="665"/>
    </location>
</feature>
<dbReference type="InterPro" id="IPR006076">
    <property type="entry name" value="FAD-dep_OxRdtase"/>
</dbReference>
<evidence type="ECO:0000256" key="11">
    <source>
        <dbReference type="SAM" id="MobiDB-lite"/>
    </source>
</evidence>
<gene>
    <name evidence="14" type="ORF">ARAX_ADH129F24-002</name>
</gene>
<dbReference type="PROSITE" id="PS00978">
    <property type="entry name" value="FAD_G3PDH_2"/>
    <property type="match status" value="1"/>
</dbReference>
<feature type="domain" description="Alpha-glycerophosphate oxidase C-terminal" evidence="13">
    <location>
        <begin position="534"/>
        <end position="603"/>
    </location>
</feature>
<keyword evidence="10" id="KW-0496">Mitochondrion</keyword>
<evidence type="ECO:0000256" key="9">
    <source>
        <dbReference type="ARBA" id="ARBA00023002"/>
    </source>
</evidence>
<dbReference type="InterPro" id="IPR038299">
    <property type="entry name" value="DAO_C_sf"/>
</dbReference>
<dbReference type="GO" id="GO:0005739">
    <property type="term" value="C:mitochondrion"/>
    <property type="evidence" value="ECO:0007669"/>
    <property type="project" value="UniProtKB-SubCell"/>
</dbReference>
<evidence type="ECO:0000256" key="3">
    <source>
        <dbReference type="ARBA" id="ARBA00005157"/>
    </source>
</evidence>
<dbReference type="PRINTS" id="PR01001">
    <property type="entry name" value="FADG3PDH"/>
</dbReference>
<evidence type="ECO:0000256" key="4">
    <source>
        <dbReference type="ARBA" id="ARBA00007330"/>
    </source>
</evidence>
<dbReference type="Gene3D" id="3.30.9.10">
    <property type="entry name" value="D-Amino Acid Oxidase, subunit A, domain 2"/>
    <property type="match status" value="1"/>
</dbReference>
<dbReference type="PANTHER" id="PTHR11985">
    <property type="entry name" value="GLYCEROL-3-PHOSPHATE DEHYDROGENASE"/>
    <property type="match status" value="1"/>
</dbReference>
<organism evidence="14">
    <name type="scientific">Arachis duranensis</name>
    <name type="common">Wild peanut</name>
    <dbReference type="NCBI Taxonomy" id="130453"/>
    <lineage>
        <taxon>Eukaryota</taxon>
        <taxon>Viridiplantae</taxon>
        <taxon>Streptophyta</taxon>
        <taxon>Embryophyta</taxon>
        <taxon>Tracheophyta</taxon>
        <taxon>Spermatophyta</taxon>
        <taxon>Magnoliopsida</taxon>
        <taxon>eudicotyledons</taxon>
        <taxon>Gunneridae</taxon>
        <taxon>Pentapetalae</taxon>
        <taxon>rosids</taxon>
        <taxon>fabids</taxon>
        <taxon>Fabales</taxon>
        <taxon>Fabaceae</taxon>
        <taxon>Papilionoideae</taxon>
        <taxon>50 kb inversion clade</taxon>
        <taxon>dalbergioids sensu lato</taxon>
        <taxon>Dalbergieae</taxon>
        <taxon>Pterocarpus clade</taxon>
        <taxon>Arachis</taxon>
    </lineage>
</organism>
<feature type="region of interest" description="Disordered" evidence="11">
    <location>
        <begin position="642"/>
        <end position="665"/>
    </location>
</feature>
<feature type="domain" description="Alpha-glycerophosphate oxidase C-terminal" evidence="13">
    <location>
        <begin position="676"/>
        <end position="752"/>
    </location>
</feature>
<dbReference type="GO" id="GO:0006072">
    <property type="term" value="P:glycerol-3-phosphate metabolic process"/>
    <property type="evidence" value="ECO:0007669"/>
    <property type="project" value="InterPro"/>
</dbReference>
<dbReference type="PANTHER" id="PTHR11985:SF15">
    <property type="entry name" value="GLYCEROL-3-PHOSPHATE DEHYDROGENASE, MITOCHONDRIAL"/>
    <property type="match status" value="1"/>
</dbReference>
<dbReference type="EMBL" id="HF937570">
    <property type="protein sequence ID" value="CCW28793.1"/>
    <property type="molecule type" value="Genomic_DNA"/>
</dbReference>
<dbReference type="SUPFAM" id="SSF51905">
    <property type="entry name" value="FAD/NAD(P)-binding domain"/>
    <property type="match status" value="1"/>
</dbReference>
<dbReference type="InterPro" id="IPR000447">
    <property type="entry name" value="G3P_DH_FAD-dep"/>
</dbReference>
<reference evidence="14" key="1">
    <citation type="journal article" date="2013" name="Ann. Bot.">
        <title>The repetitive component of the A genome of peanut (Arachis hypogaea) and its role in remodelling intergenic sequence space since its evolutionary divergence from the B genome.</title>
        <authorList>
            <person name="Bertioli D.J."/>
            <person name="Vidigal B."/>
            <person name="Nielen S."/>
            <person name="Ratnaparkhe M.B."/>
            <person name="Lee T.H."/>
            <person name="Leal-Bertioli S.C."/>
            <person name="Kim C."/>
            <person name="Guimaraes P.M."/>
            <person name="Seijo G."/>
            <person name="Schwarzacher T."/>
            <person name="Paterson A.H."/>
            <person name="Heslop-Harrison P."/>
            <person name="Araujo A.C."/>
        </authorList>
    </citation>
    <scope>NUCLEOTIDE SEQUENCE</scope>
</reference>
<dbReference type="SUPFAM" id="SSF53098">
    <property type="entry name" value="Ribonuclease H-like"/>
    <property type="match status" value="1"/>
</dbReference>
<evidence type="ECO:0000256" key="1">
    <source>
        <dbReference type="ARBA" id="ARBA00001974"/>
    </source>
</evidence>
<dbReference type="FunFam" id="1.10.8.870:FF:000004">
    <property type="entry name" value="Glycerol-3-phosphate dehydrogenase"/>
    <property type="match status" value="1"/>
</dbReference>
<feature type="domain" description="FAD dependent oxidoreductase" evidence="12">
    <location>
        <begin position="192"/>
        <end position="512"/>
    </location>
</feature>
<dbReference type="Pfam" id="PF01266">
    <property type="entry name" value="DAO"/>
    <property type="match status" value="1"/>
</dbReference>
<dbReference type="InterPro" id="IPR036188">
    <property type="entry name" value="FAD/NAD-bd_sf"/>
</dbReference>
<dbReference type="AlphaFoldDB" id="N1NFZ0"/>
<comment type="similarity">
    <text evidence="4">Belongs to the FAD-dependent glycerol-3-phosphate dehydrogenase family.</text>
</comment>
<feature type="compositionally biased region" description="Basic residues" evidence="11">
    <location>
        <begin position="642"/>
        <end position="653"/>
    </location>
</feature>
<keyword evidence="6" id="KW-0285">Flavoprotein</keyword>
<comment type="pathway">
    <text evidence="3">Polyol metabolism; glycerol degradation via glycerol kinase pathway; glycerone phosphate from sn-glycerol 3-phosphate (anaerobic route): step 1/1.</text>
</comment>
<evidence type="ECO:0000259" key="13">
    <source>
        <dbReference type="Pfam" id="PF16901"/>
    </source>
</evidence>
<dbReference type="GO" id="GO:0004368">
    <property type="term" value="F:glycerol-3-phosphate dehydrogenase (quinone) activity"/>
    <property type="evidence" value="ECO:0007669"/>
    <property type="project" value="UniProtKB-EC"/>
</dbReference>
<protein>
    <recommendedName>
        <fullName evidence="5">glycerol-3-phosphate dehydrogenase</fullName>
        <ecNumber evidence="5">1.1.5.3</ecNumber>
    </recommendedName>
</protein>
<keyword evidence="9" id="KW-0560">Oxidoreductase</keyword>
<proteinExistence type="inferred from homology"/>
<evidence type="ECO:0000256" key="5">
    <source>
        <dbReference type="ARBA" id="ARBA00013029"/>
    </source>
</evidence>
<reference evidence="14" key="2">
    <citation type="submission" date="2013-04" db="EMBL/GenBank/DDBJ databases">
        <authorList>
            <person name="Bertioli D."/>
        </authorList>
    </citation>
    <scope>NUCLEOTIDE SEQUENCE</scope>
</reference>
<dbReference type="InterPro" id="IPR031656">
    <property type="entry name" value="DAO_C"/>
</dbReference>
<keyword evidence="7" id="KW-0274">FAD</keyword>
<evidence type="ECO:0000256" key="8">
    <source>
        <dbReference type="ARBA" id="ARBA00022946"/>
    </source>
</evidence>
<dbReference type="Gene3D" id="3.50.50.60">
    <property type="entry name" value="FAD/NAD(P)-binding domain"/>
    <property type="match status" value="1"/>
</dbReference>
<evidence type="ECO:0000256" key="6">
    <source>
        <dbReference type="ARBA" id="ARBA00022630"/>
    </source>
</evidence>
<dbReference type="Gene3D" id="1.10.8.870">
    <property type="entry name" value="Alpha-glycerophosphate oxidase, cap domain"/>
    <property type="match status" value="1"/>
</dbReference>
<dbReference type="EC" id="1.1.5.3" evidence="5"/>
<name>N1NFZ0_ARADU</name>
<dbReference type="Pfam" id="PF16901">
    <property type="entry name" value="DAO_C"/>
    <property type="match status" value="2"/>
</dbReference>
<evidence type="ECO:0000259" key="12">
    <source>
        <dbReference type="Pfam" id="PF01266"/>
    </source>
</evidence>
<accession>N1NFZ0</accession>
<keyword evidence="8" id="KW-0809">Transit peptide</keyword>
<comment type="subcellular location">
    <subcellularLocation>
        <location evidence="2">Mitochondrion</location>
    </subcellularLocation>
</comment>
<comment type="cofactor">
    <cofactor evidence="1">
        <name>FAD</name>
        <dbReference type="ChEBI" id="CHEBI:57692"/>
    </cofactor>
</comment>
<evidence type="ECO:0000256" key="2">
    <source>
        <dbReference type="ARBA" id="ARBA00004173"/>
    </source>
</evidence>
<sequence length="781" mass="87596">MVGGYERNHPDVYPEVTLSPAGLLQPLPIPFQVWEDISMDSNGGLPEAQGLDTILVVVNCLPKYSHFMGLSHPYTAKDVASLYVKEIIEFWSELFRQARTKLKYSSAYHPQTVCQTEQNSQHKVDILIKCQNMPEFESSWELAADIKLNFPDFHLEHKVVGLAGNIIGDEAYKGDAELERGRLRLGIGLEGVRYLEKAVFKFDYGQLKLVFHALEERKQVIDNAPHLCNALPCMTPCFDWFEVVYYWIGLKMYDLIAGARLLHLSRFYSTEESVELFPTLAKEGKGRRLRGTVVYYDGQMNDARLNVGLACTAALAGATVLNHAEVVSLLKDDIGERIIGAQIRDTLTGKEFDTYAKVIVNAAGPFCDSIRKMADKNARDMICPSSGVHIILPDYYSPEGMGLIVPKTKDGRVVFMLPWLGRTVAGTTDSNTTITFLPEPHEDEIQFILDAISDYLNVKVRRTDVLSAWSGIRPLAMNPSAKNTESISRDHVVCEDLPGLITITGGKWTTYRSMAEDAVDAAIKSGKLTPTSGCVTNNLHIVGGEGWDPASFTVLTQQYMRMKISYKGKVVPGVMDTASAKHLSHAYGTLAERVAAIAQEKQGSQTFIAMCCLCLYLCLVQMLSDKRLLMVEVGPAVKREHRMRRRRRTTSRVRGREEGENALDRERKEGSISKMFCKQALKDECLGKRLAHGYPFLEAEVAYCARHEYCESAIDFIARRSRLAFLDTDAAGRALPRVIQILAAEHKWDKSRQKQELQKAKEFLETFKSSKNAQFHDGKHN</sequence>